<evidence type="ECO:0000313" key="2">
    <source>
        <dbReference type="EMBL" id="KAL3625455.1"/>
    </source>
</evidence>
<dbReference type="Proteomes" id="UP001632038">
    <property type="component" value="Unassembled WGS sequence"/>
</dbReference>
<dbReference type="EMBL" id="JAVIJP010000052">
    <property type="protein sequence ID" value="KAL3625455.1"/>
    <property type="molecule type" value="Genomic_DNA"/>
</dbReference>
<dbReference type="AlphaFoldDB" id="A0ABD3C6M8"/>
<evidence type="ECO:0000256" key="1">
    <source>
        <dbReference type="SAM" id="MobiDB-lite"/>
    </source>
</evidence>
<feature type="region of interest" description="Disordered" evidence="1">
    <location>
        <begin position="1"/>
        <end position="31"/>
    </location>
</feature>
<gene>
    <name evidence="2" type="ORF">CASFOL_030909</name>
</gene>
<name>A0ABD3C6M8_9LAMI</name>
<organism evidence="2 3">
    <name type="scientific">Castilleja foliolosa</name>
    <dbReference type="NCBI Taxonomy" id="1961234"/>
    <lineage>
        <taxon>Eukaryota</taxon>
        <taxon>Viridiplantae</taxon>
        <taxon>Streptophyta</taxon>
        <taxon>Embryophyta</taxon>
        <taxon>Tracheophyta</taxon>
        <taxon>Spermatophyta</taxon>
        <taxon>Magnoliopsida</taxon>
        <taxon>eudicotyledons</taxon>
        <taxon>Gunneridae</taxon>
        <taxon>Pentapetalae</taxon>
        <taxon>asterids</taxon>
        <taxon>lamiids</taxon>
        <taxon>Lamiales</taxon>
        <taxon>Orobanchaceae</taxon>
        <taxon>Pedicularideae</taxon>
        <taxon>Castillejinae</taxon>
        <taxon>Castilleja</taxon>
    </lineage>
</organism>
<sequence>MATKKSPGTSAMASGGSEPQTLPYGKGPSKQVKLSSSQIEADNLAEASSNEAAFCVYGYPEDWEMRDRQPIFNDHLREAIGQVDGLKVEDIDMTRIVLDVNLLDCSHILVLFAVNFAIF</sequence>
<reference evidence="3" key="1">
    <citation type="journal article" date="2024" name="IScience">
        <title>Strigolactones Initiate the Formation of Haustorium-like Structures in Castilleja.</title>
        <authorList>
            <person name="Buerger M."/>
            <person name="Peterson D."/>
            <person name="Chory J."/>
        </authorList>
    </citation>
    <scope>NUCLEOTIDE SEQUENCE [LARGE SCALE GENOMIC DNA]</scope>
</reference>
<comment type="caution">
    <text evidence="2">The sequence shown here is derived from an EMBL/GenBank/DDBJ whole genome shotgun (WGS) entry which is preliminary data.</text>
</comment>
<evidence type="ECO:0000313" key="3">
    <source>
        <dbReference type="Proteomes" id="UP001632038"/>
    </source>
</evidence>
<keyword evidence="3" id="KW-1185">Reference proteome</keyword>
<accession>A0ABD3C6M8</accession>
<proteinExistence type="predicted"/>
<protein>
    <submittedName>
        <fullName evidence="2">Uncharacterized protein</fullName>
    </submittedName>
</protein>
<feature type="compositionally biased region" description="Polar residues" evidence="1">
    <location>
        <begin position="1"/>
        <end position="20"/>
    </location>
</feature>